<reference evidence="2" key="1">
    <citation type="journal article" date="2016" name="Nature">
        <title>Redefining the invertebrate RNA virosphere.</title>
        <authorList>
            <person name="Shi M."/>
            <person name="Lin X.D."/>
            <person name="Tian J.H."/>
            <person name="Chen L.J."/>
            <person name="Chen X."/>
            <person name="Li C.X."/>
            <person name="Qin X.C."/>
            <person name="Li J."/>
            <person name="Cao J.P."/>
            <person name="Eden J.S."/>
            <person name="Buchmann J."/>
            <person name="Wang W."/>
            <person name="Xu J."/>
            <person name="Holmes E.C."/>
            <person name="Zhang Y.Z."/>
        </authorList>
    </citation>
    <scope>NUCLEOTIDE SEQUENCE</scope>
    <source>
        <strain evidence="2">QTM27275</strain>
    </source>
</reference>
<name>A0A1L3KP68_9VIRU</name>
<organism evidence="2">
    <name type="scientific">Hubei odonate virus 14</name>
    <dbReference type="NCBI Taxonomy" id="1922995"/>
    <lineage>
        <taxon>Viruses</taxon>
        <taxon>Riboviria</taxon>
    </lineage>
</organism>
<proteinExistence type="predicted"/>
<protein>
    <submittedName>
        <fullName evidence="2">Major core protein</fullName>
    </submittedName>
</protein>
<feature type="compositionally biased region" description="Low complexity" evidence="1">
    <location>
        <begin position="54"/>
        <end position="63"/>
    </location>
</feature>
<feature type="compositionally biased region" description="Polar residues" evidence="1">
    <location>
        <begin position="20"/>
        <end position="49"/>
    </location>
</feature>
<evidence type="ECO:0000313" key="2">
    <source>
        <dbReference type="EMBL" id="APG79164.1"/>
    </source>
</evidence>
<dbReference type="EMBL" id="KX884684">
    <property type="protein sequence ID" value="APG79164.1"/>
    <property type="molecule type" value="Genomic_RNA"/>
</dbReference>
<sequence length="1228" mass="141054">MSSRDTRSRETEKLLEPNDNVGTKQTEVVTTESKSQEQPSQNENEMSISKNEKTNSTSSSTTNPGKVTTYGNIVQNDTINEAAARILVESTIDQTISNANYGTYKSEFFTWEDISGTMDFDGNERFVNPFSVVKDIPRLFEYKTVVNTSQSITNDLINSTNLLSEQNILTIIDECKQHFNENTMVTRIGLRSKVNGVELGDVNTMEDGVIKMAAYADSKSTYSSLVQIFETKLKMLLRTFIALDNKIYYIPPKIAVVPVAGNAMQKDLSNMTYFVGTYPHFYMTAMYTNIPWLKDELENLYRDAPAFCKESDVREINKRKVTSIVTTFTDQFASVIADMNFNRFVQTQLHPVDYLNRIKANMGSKDMVNFKSGFNSELYTFLYKPEEVEWNLAMIMTLTNEKIKHSMLKMYRTMLPTTSRLQTYPFETVWNGQNKPSDPVSNAMLMNLSRMVAVGDDQTSPYDMLLFETFSSNFEFALVNKNITSDAPVIIDFMCYCLFIKLFPRAAQKMIHLLGARMMIQLKTLLPRIMSSAVKHYGYTVTKEGKNARVNTDNLTAEESRSGLTYMIFSELKVTADSGVPSEFVKTLNALRKNLMPKVKESKIVLSAKKEAGYPYYADNYQTYTSWEHIDPPQDFARPVMSDLTVDVQQIVIQCQKLLTLHTRAETNNPMITKSASAWINMMFGEIMNTSESIGLLFGYTMRQLQVIMMNSFGYVIDMYNPEDFFFVPPKLVVAPYETDISQLGQIIDDVRVMNFDPSIAIKMLLAVEGEFSRNLVVENRYNVNEPAYTQRPARMFMRLDPVRLDNFAMSVVKRSRQFGLCMQLREWLINPDSDNNILRNFSHLLKGVMNFTNWSALMEEIFNMFDLNFRDYYTSSHLGGKYDTRRMTLTIKRSLGRGIAMDETGEFNIFGRKWQYLQSNIVEILKILKPIIMDHSSFLMNSATGLYIGKFLVDELTPYIPDIELNYDHVYTMEAKEKLKLDEKKISTVSFNFISSKGGMTPAMNIKKYIYNEETNSYSPSVKTYYLPRDRNMPNIMIHAYDGPDFNRFYEPIAKAIIDGYFVVKIHKQQFIASIVDRSTRTVDYSTEAPSVQDISGILQTKSKAYIELLYQTTTYATNFVVNQSVIPQYIQWYVSAEPLADDVFCTVLNFGITPSEQTRLPTRMELEYGIMDEDKVNLKCSDGDKKINKNFVNWNNSYHALHEDAWHNIPELVFTQATPMDDTYFE</sequence>
<accession>A0A1L3KP68</accession>
<evidence type="ECO:0000256" key="1">
    <source>
        <dbReference type="SAM" id="MobiDB-lite"/>
    </source>
</evidence>
<feature type="compositionally biased region" description="Basic and acidic residues" evidence="1">
    <location>
        <begin position="1"/>
        <end position="16"/>
    </location>
</feature>
<feature type="region of interest" description="Disordered" evidence="1">
    <location>
        <begin position="1"/>
        <end position="70"/>
    </location>
</feature>